<dbReference type="NCBIfam" id="TIGR02574">
    <property type="entry name" value="stabl_TIGR02574"/>
    <property type="match status" value="1"/>
</dbReference>
<reference evidence="1 2" key="1">
    <citation type="submission" date="2018-08" db="EMBL/GenBank/DDBJ databases">
        <authorList>
            <person name="Khan S.A."/>
            <person name="Jeon C.O."/>
            <person name="Chun B.H."/>
            <person name="Jeong S.E."/>
        </authorList>
    </citation>
    <scope>NUCLEOTIDE SEQUENCE [LARGE SCALE GENOMIC DNA]</scope>
    <source>
        <strain evidence="1 2">S-16</strain>
    </source>
</reference>
<evidence type="ECO:0000313" key="2">
    <source>
        <dbReference type="Proteomes" id="UP000267464"/>
    </source>
</evidence>
<comment type="caution">
    <text evidence="1">The sequence shown here is derived from an EMBL/GenBank/DDBJ whole genome shotgun (WGS) entry which is preliminary data.</text>
</comment>
<gene>
    <name evidence="1" type="ORF">DZC73_03245</name>
</gene>
<name>A0A3N7HWP8_9BURK</name>
<keyword evidence="2" id="KW-1185">Reference proteome</keyword>
<sequence>MNRHPEFAALFELPVAERLELVEDLWDSIADEIDAQPVPEAVVRELRERMARYDANPESGIPWEEVKRRLREEK</sequence>
<dbReference type="AlphaFoldDB" id="A0A3N7HWP8"/>
<reference evidence="1 2" key="2">
    <citation type="submission" date="2018-12" db="EMBL/GenBank/DDBJ databases">
        <title>Rhizobacter gummiphilus sp. nov., a rubber-degrading bacterium isolated from the soil of a botanical garden in Japan.</title>
        <authorList>
            <person name="Shunsuke S.S."/>
        </authorList>
    </citation>
    <scope>NUCLEOTIDE SEQUENCE [LARGE SCALE GENOMIC DNA]</scope>
    <source>
        <strain evidence="1 2">S-16</strain>
    </source>
</reference>
<protein>
    <submittedName>
        <fullName evidence="1">Addiction module protein</fullName>
    </submittedName>
</protein>
<dbReference type="OrthoDB" id="8909055at2"/>
<dbReference type="Proteomes" id="UP000267464">
    <property type="component" value="Unassembled WGS sequence"/>
</dbReference>
<evidence type="ECO:0000313" key="1">
    <source>
        <dbReference type="EMBL" id="RQP26820.1"/>
    </source>
</evidence>
<dbReference type="Pfam" id="PF09720">
    <property type="entry name" value="Unstab_antitox"/>
    <property type="match status" value="1"/>
</dbReference>
<dbReference type="InterPro" id="IPR013406">
    <property type="entry name" value="CHP02574_addiction_mod"/>
</dbReference>
<proteinExistence type="predicted"/>
<dbReference type="EMBL" id="QUSW01000001">
    <property type="protein sequence ID" value="RQP26820.1"/>
    <property type="molecule type" value="Genomic_DNA"/>
</dbReference>
<organism evidence="1 2">
    <name type="scientific">Piscinibacter terrae</name>
    <dbReference type="NCBI Taxonomy" id="2496871"/>
    <lineage>
        <taxon>Bacteria</taxon>
        <taxon>Pseudomonadati</taxon>
        <taxon>Pseudomonadota</taxon>
        <taxon>Betaproteobacteria</taxon>
        <taxon>Burkholderiales</taxon>
        <taxon>Sphaerotilaceae</taxon>
        <taxon>Piscinibacter</taxon>
    </lineage>
</organism>
<accession>A0A3N7HWP8</accession>